<dbReference type="AlphaFoldDB" id="A0A7Z0EDA8"/>
<gene>
    <name evidence="3" type="ORF">HNR05_000720</name>
</gene>
<dbReference type="Gene3D" id="3.40.1620.10">
    <property type="entry name" value="YefM-like domain"/>
    <property type="match status" value="1"/>
</dbReference>
<feature type="compositionally biased region" description="Basic and acidic residues" evidence="2">
    <location>
        <begin position="82"/>
        <end position="121"/>
    </location>
</feature>
<feature type="region of interest" description="Disordered" evidence="2">
    <location>
        <begin position="57"/>
        <end position="138"/>
    </location>
</feature>
<keyword evidence="4" id="KW-1185">Reference proteome</keyword>
<evidence type="ECO:0000256" key="1">
    <source>
        <dbReference type="ARBA" id="ARBA00009981"/>
    </source>
</evidence>
<evidence type="ECO:0000256" key="2">
    <source>
        <dbReference type="SAM" id="MobiDB-lite"/>
    </source>
</evidence>
<evidence type="ECO:0000313" key="4">
    <source>
        <dbReference type="Proteomes" id="UP000537260"/>
    </source>
</evidence>
<dbReference type="NCBIfam" id="TIGR01552">
    <property type="entry name" value="phd_fam"/>
    <property type="match status" value="1"/>
</dbReference>
<comment type="similarity">
    <text evidence="1">Belongs to the phD/YefM antitoxin family.</text>
</comment>
<protein>
    <submittedName>
        <fullName evidence="3">Prevent-host-death family protein</fullName>
    </submittedName>
</protein>
<reference evidence="3 4" key="1">
    <citation type="submission" date="2020-07" db="EMBL/GenBank/DDBJ databases">
        <title>Sequencing the genomes of 1000 actinobacteria strains.</title>
        <authorList>
            <person name="Klenk H.-P."/>
        </authorList>
    </citation>
    <scope>NUCLEOTIDE SEQUENCE [LARGE SCALE GENOMIC DNA]</scope>
    <source>
        <strain evidence="3 4">LI1</strain>
    </source>
</reference>
<accession>A0A7Z0EDA8</accession>
<dbReference type="InterPro" id="IPR036165">
    <property type="entry name" value="YefM-like_sf"/>
</dbReference>
<dbReference type="EMBL" id="JACCFM010000001">
    <property type="protein sequence ID" value="NYJ18929.1"/>
    <property type="molecule type" value="Genomic_DNA"/>
</dbReference>
<dbReference type="RefSeq" id="WP_218868800.1">
    <property type="nucleotide sequence ID" value="NZ_JACCFM010000001.1"/>
</dbReference>
<dbReference type="SUPFAM" id="SSF143120">
    <property type="entry name" value="YefM-like"/>
    <property type="match status" value="1"/>
</dbReference>
<organism evidence="3 4">
    <name type="scientific">Glaciibacter psychrotolerans</name>
    <dbReference type="NCBI Taxonomy" id="670054"/>
    <lineage>
        <taxon>Bacteria</taxon>
        <taxon>Bacillati</taxon>
        <taxon>Actinomycetota</taxon>
        <taxon>Actinomycetes</taxon>
        <taxon>Micrococcales</taxon>
        <taxon>Microbacteriaceae</taxon>
        <taxon>Glaciibacter</taxon>
    </lineage>
</organism>
<sequence>MEEVSTVVRADPDKGLFGIIQQVNDDHTAVEVVSERGTAVIRSKDDYDALTETAYLLRNPANADDPFAGIGKPEALKQQPTGREHEDRRRRAPDQRGRRSERDRQDRRARGAHEGQRRQQEQHLAGAQHPRGAGQLRRHLHFFPDDFAADMDELDVYLGGASEIPSV</sequence>
<name>A0A7Z0EDA8_9MICO</name>
<dbReference type="Proteomes" id="UP000537260">
    <property type="component" value="Unassembled WGS sequence"/>
</dbReference>
<comment type="caution">
    <text evidence="3">The sequence shown here is derived from an EMBL/GenBank/DDBJ whole genome shotgun (WGS) entry which is preliminary data.</text>
</comment>
<dbReference type="Gene3D" id="6.10.250.330">
    <property type="match status" value="1"/>
</dbReference>
<evidence type="ECO:0000313" key="3">
    <source>
        <dbReference type="EMBL" id="NYJ18929.1"/>
    </source>
</evidence>
<proteinExistence type="inferred from homology"/>